<feature type="signal peptide" evidence="2">
    <location>
        <begin position="1"/>
        <end position="25"/>
    </location>
</feature>
<dbReference type="Proteomes" id="UP000002724">
    <property type="component" value="Chromosome"/>
</dbReference>
<proteinExistence type="predicted"/>
<sequence precursor="true">MKKIIGMLAVAGMVFFFSQSSQVFAKGPQNQGMSMIGGGGMSNFVDLNGDGVNDRALDADGDGVINRLDADYVRPQDGTGSGRGAVSGTGTGTPILDGTGPHGAGRAVR</sequence>
<evidence type="ECO:0000313" key="4">
    <source>
        <dbReference type="Proteomes" id="UP000002724"/>
    </source>
</evidence>
<organism evidence="3 4">
    <name type="scientific">Pelodictyon phaeoclathratiforme (strain DSM 5477 / BU-1)</name>
    <dbReference type="NCBI Taxonomy" id="324925"/>
    <lineage>
        <taxon>Bacteria</taxon>
        <taxon>Pseudomonadati</taxon>
        <taxon>Chlorobiota</taxon>
        <taxon>Chlorobiia</taxon>
        <taxon>Chlorobiales</taxon>
        <taxon>Chlorobiaceae</taxon>
        <taxon>Chlorobium/Pelodictyon group</taxon>
        <taxon>Pelodictyon</taxon>
    </lineage>
</organism>
<keyword evidence="4" id="KW-1185">Reference proteome</keyword>
<evidence type="ECO:0000256" key="2">
    <source>
        <dbReference type="SAM" id="SignalP"/>
    </source>
</evidence>
<evidence type="ECO:0000256" key="1">
    <source>
        <dbReference type="SAM" id="MobiDB-lite"/>
    </source>
</evidence>
<feature type="region of interest" description="Disordered" evidence="1">
    <location>
        <begin position="70"/>
        <end position="109"/>
    </location>
</feature>
<keyword evidence="2" id="KW-0732">Signal</keyword>
<dbReference type="AlphaFoldDB" id="B4SHB8"/>
<reference evidence="3 4" key="1">
    <citation type="submission" date="2008-06" db="EMBL/GenBank/DDBJ databases">
        <title>Complete sequence of Pelodictyon phaeoclathratiforme BU-1.</title>
        <authorList>
            <consortium name="US DOE Joint Genome Institute"/>
            <person name="Lucas S."/>
            <person name="Copeland A."/>
            <person name="Lapidus A."/>
            <person name="Glavina del Rio T."/>
            <person name="Dalin E."/>
            <person name="Tice H."/>
            <person name="Bruce D."/>
            <person name="Goodwin L."/>
            <person name="Pitluck S."/>
            <person name="Schmutz J."/>
            <person name="Larimer F."/>
            <person name="Land M."/>
            <person name="Hauser L."/>
            <person name="Kyrpides N."/>
            <person name="Mikhailova N."/>
            <person name="Liu Z."/>
            <person name="Li T."/>
            <person name="Zhao F."/>
            <person name="Overmann J."/>
            <person name="Bryant D.A."/>
            <person name="Richardson P."/>
        </authorList>
    </citation>
    <scope>NUCLEOTIDE SEQUENCE [LARGE SCALE GENOMIC DNA]</scope>
    <source>
        <strain evidence="4">DSM 5477 / BU-1</strain>
    </source>
</reference>
<dbReference type="KEGG" id="pph:Ppha_1320"/>
<evidence type="ECO:0008006" key="5">
    <source>
        <dbReference type="Google" id="ProtNLM"/>
    </source>
</evidence>
<dbReference type="STRING" id="324925.Ppha_1320"/>
<accession>B4SHB8</accession>
<evidence type="ECO:0000313" key="3">
    <source>
        <dbReference type="EMBL" id="ACF43585.1"/>
    </source>
</evidence>
<feature type="chain" id="PRO_5002826000" description="EF-hand domain-containing protein" evidence="2">
    <location>
        <begin position="26"/>
        <end position="109"/>
    </location>
</feature>
<name>B4SHB8_PELPB</name>
<feature type="compositionally biased region" description="Gly residues" evidence="1">
    <location>
        <begin position="79"/>
        <end position="91"/>
    </location>
</feature>
<dbReference type="RefSeq" id="WP_012508076.1">
    <property type="nucleotide sequence ID" value="NC_011060.1"/>
</dbReference>
<dbReference type="OrthoDB" id="1525379at2"/>
<dbReference type="HOGENOM" id="CLU_136061_0_0_10"/>
<dbReference type="EMBL" id="CP001110">
    <property type="protein sequence ID" value="ACF43585.1"/>
    <property type="molecule type" value="Genomic_DNA"/>
</dbReference>
<gene>
    <name evidence="3" type="ordered locus">Ppha_1320</name>
</gene>
<protein>
    <recommendedName>
        <fullName evidence="5">EF-hand domain-containing protein</fullName>
    </recommendedName>
</protein>